<dbReference type="InterPro" id="IPR039751">
    <property type="entry name" value="HERPUD1/2"/>
</dbReference>
<keyword evidence="2" id="KW-0812">Transmembrane</keyword>
<dbReference type="Proteomes" id="UP000324629">
    <property type="component" value="Unassembled WGS sequence"/>
</dbReference>
<protein>
    <recommendedName>
        <fullName evidence="6">Ubiquitin-like domain-containing protein</fullName>
    </recommendedName>
</protein>
<dbReference type="InterPro" id="IPR029071">
    <property type="entry name" value="Ubiquitin-like_domsf"/>
</dbReference>
<evidence type="ECO:0000313" key="8">
    <source>
        <dbReference type="Proteomes" id="UP000324629"/>
    </source>
</evidence>
<evidence type="ECO:0000256" key="2">
    <source>
        <dbReference type="ARBA" id="ARBA00022692"/>
    </source>
</evidence>
<organism evidence="7 8">
    <name type="scientific">Paragonimus westermani</name>
    <dbReference type="NCBI Taxonomy" id="34504"/>
    <lineage>
        <taxon>Eukaryota</taxon>
        <taxon>Metazoa</taxon>
        <taxon>Spiralia</taxon>
        <taxon>Lophotrochozoa</taxon>
        <taxon>Platyhelminthes</taxon>
        <taxon>Trematoda</taxon>
        <taxon>Digenea</taxon>
        <taxon>Plagiorchiida</taxon>
        <taxon>Troglotremata</taxon>
        <taxon>Troglotrematidae</taxon>
        <taxon>Paragonimus</taxon>
    </lineage>
</organism>
<dbReference type="EMBL" id="QNGE01009819">
    <property type="protein sequence ID" value="KAA3670521.1"/>
    <property type="molecule type" value="Genomic_DNA"/>
</dbReference>
<comment type="caution">
    <text evidence="7">The sequence shown here is derived from an EMBL/GenBank/DDBJ whole genome shotgun (WGS) entry which is preliminary data.</text>
</comment>
<evidence type="ECO:0000256" key="1">
    <source>
        <dbReference type="ARBA" id="ARBA00004370"/>
    </source>
</evidence>
<evidence type="ECO:0000259" key="6">
    <source>
        <dbReference type="PROSITE" id="PS50053"/>
    </source>
</evidence>
<dbReference type="GO" id="GO:0016020">
    <property type="term" value="C:membrane"/>
    <property type="evidence" value="ECO:0007669"/>
    <property type="project" value="UniProtKB-SubCell"/>
</dbReference>
<sequence length="136" mass="15512">LLAYEYYKLSRKLFECSKYTNLHKASQKVARVLVVPLAPMDLPHLPLVIKSPNDKVPPQNIRCDRVWSVKDLKEHLGESYPTQPDPSSLRLIHAGKLLKDDTPLTTLFKDRYSNGRTGKISARLLRVLAAVLHEQQ</sequence>
<comment type="subcellular location">
    <subcellularLocation>
        <location evidence="1">Membrane</location>
    </subcellularLocation>
</comment>
<evidence type="ECO:0000256" key="4">
    <source>
        <dbReference type="ARBA" id="ARBA00023136"/>
    </source>
</evidence>
<keyword evidence="8" id="KW-1185">Reference proteome</keyword>
<evidence type="ECO:0000256" key="5">
    <source>
        <dbReference type="ARBA" id="ARBA00023230"/>
    </source>
</evidence>
<keyword evidence="3" id="KW-1133">Transmembrane helix</keyword>
<proteinExistence type="predicted"/>
<feature type="domain" description="Ubiquitin-like" evidence="6">
    <location>
        <begin position="45"/>
        <end position="107"/>
    </location>
</feature>
<dbReference type="PANTHER" id="PTHR12943:SF27">
    <property type="entry name" value="HOMOCYSTEINE-INDUCED ENDOPLASMIC RETICULUM PROTEIN, ISOFORM A"/>
    <property type="match status" value="1"/>
</dbReference>
<dbReference type="SUPFAM" id="SSF54236">
    <property type="entry name" value="Ubiquitin-like"/>
    <property type="match status" value="1"/>
</dbReference>
<keyword evidence="5" id="KW-0834">Unfolded protein response</keyword>
<dbReference type="PROSITE" id="PS50053">
    <property type="entry name" value="UBIQUITIN_2"/>
    <property type="match status" value="1"/>
</dbReference>
<dbReference type="PANTHER" id="PTHR12943">
    <property type="entry name" value="HOMOCYSTEINE-RESPONSIVE ENDOPLASMIC RETICULUM-RESIDENT UNIQUITIN-LIKE DOMAIN HERPUD PROTEIN FAMILY MEMBER"/>
    <property type="match status" value="1"/>
</dbReference>
<reference evidence="7 8" key="1">
    <citation type="journal article" date="2019" name="Gigascience">
        <title>Whole-genome sequence of the oriental lung fluke Paragonimus westermani.</title>
        <authorList>
            <person name="Oey H."/>
            <person name="Zakrzewski M."/>
            <person name="Narain K."/>
            <person name="Devi K.R."/>
            <person name="Agatsuma T."/>
            <person name="Nawaratna S."/>
            <person name="Gobert G.N."/>
            <person name="Jones M.K."/>
            <person name="Ragan M.A."/>
            <person name="McManus D.P."/>
            <person name="Krause L."/>
        </authorList>
    </citation>
    <scope>NUCLEOTIDE SEQUENCE [LARGE SCALE GENOMIC DNA]</scope>
    <source>
        <strain evidence="7 8">IND2009</strain>
    </source>
</reference>
<evidence type="ECO:0000313" key="7">
    <source>
        <dbReference type="EMBL" id="KAA3670521.1"/>
    </source>
</evidence>
<gene>
    <name evidence="7" type="ORF">DEA37_0005846</name>
</gene>
<dbReference type="Gene3D" id="3.10.20.90">
    <property type="entry name" value="Phosphatidylinositol 3-kinase Catalytic Subunit, Chain A, domain 1"/>
    <property type="match status" value="1"/>
</dbReference>
<dbReference type="AlphaFoldDB" id="A0A5J4N4S1"/>
<feature type="non-terminal residue" evidence="7">
    <location>
        <position position="1"/>
    </location>
</feature>
<keyword evidence="4" id="KW-0472">Membrane</keyword>
<dbReference type="GO" id="GO:0030968">
    <property type="term" value="P:endoplasmic reticulum unfolded protein response"/>
    <property type="evidence" value="ECO:0007669"/>
    <property type="project" value="TreeGrafter"/>
</dbReference>
<accession>A0A5J4N4S1</accession>
<evidence type="ECO:0000256" key="3">
    <source>
        <dbReference type="ARBA" id="ARBA00022989"/>
    </source>
</evidence>
<dbReference type="InterPro" id="IPR000626">
    <property type="entry name" value="Ubiquitin-like_dom"/>
</dbReference>
<name>A0A5J4N4S1_9TREM</name>